<protein>
    <recommendedName>
        <fullName evidence="7">ATP synthase mitochondrial F1 complex assembly factor 1</fullName>
    </recommendedName>
</protein>
<dbReference type="PANTHER" id="PTHR13126:SF0">
    <property type="entry name" value="ATP SYNTHASE MITOCHONDRIAL F1 COMPLEX ASSEMBLY FACTOR 1"/>
    <property type="match status" value="1"/>
</dbReference>
<evidence type="ECO:0000256" key="3">
    <source>
        <dbReference type="ARBA" id="ARBA00022946"/>
    </source>
</evidence>
<accession>A0AAV7T147</accession>
<comment type="similarity">
    <text evidence="2">Belongs to the ATP11 family.</text>
</comment>
<evidence type="ECO:0000256" key="4">
    <source>
        <dbReference type="ARBA" id="ARBA00023128"/>
    </source>
</evidence>
<evidence type="ECO:0000313" key="5">
    <source>
        <dbReference type="EMBL" id="KAJ1169935.1"/>
    </source>
</evidence>
<organism evidence="5 6">
    <name type="scientific">Pleurodeles waltl</name>
    <name type="common">Iberian ribbed newt</name>
    <dbReference type="NCBI Taxonomy" id="8319"/>
    <lineage>
        <taxon>Eukaryota</taxon>
        <taxon>Metazoa</taxon>
        <taxon>Chordata</taxon>
        <taxon>Craniata</taxon>
        <taxon>Vertebrata</taxon>
        <taxon>Euteleostomi</taxon>
        <taxon>Amphibia</taxon>
        <taxon>Batrachia</taxon>
        <taxon>Caudata</taxon>
        <taxon>Salamandroidea</taxon>
        <taxon>Salamandridae</taxon>
        <taxon>Pleurodelinae</taxon>
        <taxon>Pleurodeles</taxon>
    </lineage>
</organism>
<comment type="subcellular location">
    <subcellularLocation>
        <location evidence="1">Mitochondrion</location>
    </subcellularLocation>
</comment>
<evidence type="ECO:0000256" key="1">
    <source>
        <dbReference type="ARBA" id="ARBA00004173"/>
    </source>
</evidence>
<dbReference type="Pfam" id="PF06644">
    <property type="entry name" value="ATP11"/>
    <property type="match status" value="1"/>
</dbReference>
<dbReference type="PANTHER" id="PTHR13126">
    <property type="entry name" value="CHAPERONE ATP11"/>
    <property type="match status" value="1"/>
</dbReference>
<dbReference type="Proteomes" id="UP001066276">
    <property type="component" value="Chromosome 4_1"/>
</dbReference>
<dbReference type="GO" id="GO:0033615">
    <property type="term" value="P:mitochondrial proton-transporting ATP synthase complex assembly"/>
    <property type="evidence" value="ECO:0007669"/>
    <property type="project" value="TreeGrafter"/>
</dbReference>
<keyword evidence="3" id="KW-0809">Transit peptide</keyword>
<gene>
    <name evidence="5" type="ORF">NDU88_001819</name>
</gene>
<dbReference type="GO" id="GO:0005739">
    <property type="term" value="C:mitochondrion"/>
    <property type="evidence" value="ECO:0007669"/>
    <property type="project" value="UniProtKB-SubCell"/>
</dbReference>
<reference evidence="5" key="1">
    <citation type="journal article" date="2022" name="bioRxiv">
        <title>Sequencing and chromosome-scale assembly of the giantPleurodeles waltlgenome.</title>
        <authorList>
            <person name="Brown T."/>
            <person name="Elewa A."/>
            <person name="Iarovenko S."/>
            <person name="Subramanian E."/>
            <person name="Araus A.J."/>
            <person name="Petzold A."/>
            <person name="Susuki M."/>
            <person name="Suzuki K.-i.T."/>
            <person name="Hayashi T."/>
            <person name="Toyoda A."/>
            <person name="Oliveira C."/>
            <person name="Osipova E."/>
            <person name="Leigh N.D."/>
            <person name="Simon A."/>
            <person name="Yun M.H."/>
        </authorList>
    </citation>
    <scope>NUCLEOTIDE SEQUENCE</scope>
    <source>
        <strain evidence="5">20211129_DDA</strain>
        <tissue evidence="5">Liver</tissue>
    </source>
</reference>
<name>A0AAV7T147_PLEWA</name>
<keyword evidence="4" id="KW-0496">Mitochondrion</keyword>
<proteinExistence type="inferred from homology"/>
<evidence type="ECO:0008006" key="7">
    <source>
        <dbReference type="Google" id="ProtNLM"/>
    </source>
</evidence>
<dbReference type="AlphaFoldDB" id="A0AAV7T147"/>
<dbReference type="EMBL" id="JANPWB010000007">
    <property type="protein sequence ID" value="KAJ1169935.1"/>
    <property type="molecule type" value="Genomic_DNA"/>
</dbReference>
<evidence type="ECO:0000256" key="2">
    <source>
        <dbReference type="ARBA" id="ARBA00009116"/>
    </source>
</evidence>
<comment type="caution">
    <text evidence="5">The sequence shown here is derived from an EMBL/GenBank/DDBJ whole genome shotgun (WGS) entry which is preliminary data.</text>
</comment>
<keyword evidence="6" id="KW-1185">Reference proteome</keyword>
<sequence length="297" mass="33885">MTAAVLQMSCAYRGLLAVRDRALWLLPGVVIPGVRAFSVRPEPPLEGNPYYGKYQEKIQQLRRSKPEVFDARMEKRSEVKRQPLGYTTQADFVRSMEEKSKNLRSQLQRKTPGLTKEKTLSGVLNIEMVKDKTADEIAELWKQYFSKRDTVYAVIPGPSFDVLQHRAKTCPSFLYALPRREGYEFFMGQWSGTELHFTTLINIQTIGETAPSQLVLHHYCELQEEKGIVLMKTDIDTTFLNVTEAQCLANQVQLFYGTSNAEIFKLVETFNHNPGNFKYMSVIAQLEQSGIGAELRS</sequence>
<evidence type="ECO:0000313" key="6">
    <source>
        <dbReference type="Proteomes" id="UP001066276"/>
    </source>
</evidence>
<dbReference type="InterPro" id="IPR010591">
    <property type="entry name" value="ATP11"/>
</dbReference>